<reference evidence="2 3" key="2">
    <citation type="journal article" date="2013" name="PLoS ONE">
        <title>Whole genome mapping and re-organization of the nuclear and mitochondrial genomes of Babesia microti isolates.</title>
        <authorList>
            <person name="Cornillot E."/>
            <person name="Dassouli A."/>
            <person name="Garg A."/>
            <person name="Pachikara N."/>
            <person name="Randazzo S."/>
            <person name="Depoix D."/>
            <person name="Carcy B."/>
            <person name="Delbecq S."/>
            <person name="Frutos R."/>
            <person name="Silva J.C."/>
            <person name="Sutton R."/>
            <person name="Krause P.J."/>
            <person name="Mamoun C.B."/>
        </authorList>
    </citation>
    <scope>NUCLEOTIDE SEQUENCE [LARGE SCALE GENOMIC DNA]</scope>
    <source>
        <strain evidence="2 3">RI</strain>
    </source>
</reference>
<organism evidence="2 3">
    <name type="scientific">Babesia microti (strain RI)</name>
    <dbReference type="NCBI Taxonomy" id="1133968"/>
    <lineage>
        <taxon>Eukaryota</taxon>
        <taxon>Sar</taxon>
        <taxon>Alveolata</taxon>
        <taxon>Apicomplexa</taxon>
        <taxon>Aconoidasida</taxon>
        <taxon>Piroplasmida</taxon>
        <taxon>Babesiidae</taxon>
        <taxon>Babesia</taxon>
    </lineage>
</organism>
<reference evidence="2 3" key="1">
    <citation type="journal article" date="2012" name="Nucleic Acids Res.">
        <title>Sequencing of the smallest Apicomplexan genome from the human pathogen Babesia microti.</title>
        <authorList>
            <person name="Cornillot E."/>
            <person name="Hadj-Kaddour K."/>
            <person name="Dassouli A."/>
            <person name="Noel B."/>
            <person name="Ranwez V."/>
            <person name="Vacherie B."/>
            <person name="Augagneur Y."/>
            <person name="Bres V."/>
            <person name="Duclos A."/>
            <person name="Randazzo S."/>
            <person name="Carcy B."/>
            <person name="Debierre-Grockiego F."/>
            <person name="Delbecq S."/>
            <person name="Moubri-Menage K."/>
            <person name="Shams-Eldin H."/>
            <person name="Usmani-Brown S."/>
            <person name="Bringaud F."/>
            <person name="Wincker P."/>
            <person name="Vivares C.P."/>
            <person name="Schwarz R.T."/>
            <person name="Schetters T.P."/>
            <person name="Krause P.J."/>
            <person name="Gorenflot A."/>
            <person name="Berry V."/>
            <person name="Barbe V."/>
            <person name="Ben Mamoun C."/>
        </authorList>
    </citation>
    <scope>NUCLEOTIDE SEQUENCE [LARGE SCALE GENOMIC DNA]</scope>
    <source>
        <strain evidence="2 3">RI</strain>
    </source>
</reference>
<name>A0A1R4ABW4_BABMR</name>
<dbReference type="AlphaFoldDB" id="A0A1R4ABW4"/>
<protein>
    <submittedName>
        <fullName evidence="2">Uncharacterized protein</fullName>
    </submittedName>
</protein>
<feature type="chain" id="PRO_5010294512" evidence="1">
    <location>
        <begin position="18"/>
        <end position="556"/>
    </location>
</feature>
<proteinExistence type="predicted"/>
<dbReference type="KEGG" id="bmic:BMR1_03g02855"/>
<reference evidence="2 3" key="3">
    <citation type="journal article" date="2016" name="Sci. Rep.">
        <title>Genome-wide diversity and gene expression profiling of Babesia microti isolates identify polymorphic genes that mediate host-pathogen interactions.</title>
        <authorList>
            <person name="Silva J.C."/>
            <person name="Cornillot E."/>
            <person name="McCracken C."/>
            <person name="Usmani-Brown S."/>
            <person name="Dwivedi A."/>
            <person name="Ifeonu O.O."/>
            <person name="Crabtree J."/>
            <person name="Gotia H.T."/>
            <person name="Virji A.Z."/>
            <person name="Reynes C."/>
            <person name="Colinge J."/>
            <person name="Kumar V."/>
            <person name="Lawres L."/>
            <person name="Pazzi J.E."/>
            <person name="Pablo J.V."/>
            <person name="Hung C."/>
            <person name="Brancato J."/>
            <person name="Kumari P."/>
            <person name="Orvis J."/>
            <person name="Tretina K."/>
            <person name="Chibucos M."/>
            <person name="Ott S."/>
            <person name="Sadzewicz L."/>
            <person name="Sengamalay N."/>
            <person name="Shetty A.C."/>
            <person name="Su Q."/>
            <person name="Tallon L."/>
            <person name="Fraser C.M."/>
            <person name="Frutos R."/>
            <person name="Molina D.M."/>
            <person name="Krause P.J."/>
            <person name="Ben Mamoun C."/>
        </authorList>
    </citation>
    <scope>NUCLEOTIDE SEQUENCE [LARGE SCALE GENOMIC DNA]</scope>
    <source>
        <strain evidence="2 3">RI</strain>
    </source>
</reference>
<evidence type="ECO:0000313" key="2">
    <source>
        <dbReference type="EMBL" id="SJK86511.1"/>
    </source>
</evidence>
<dbReference type="VEuPathDB" id="PiroplasmaDB:BMR1_03g02855"/>
<dbReference type="GeneID" id="24425213"/>
<evidence type="ECO:0000313" key="3">
    <source>
        <dbReference type="Proteomes" id="UP000002899"/>
    </source>
</evidence>
<keyword evidence="3" id="KW-1185">Reference proteome</keyword>
<feature type="signal peptide" evidence="1">
    <location>
        <begin position="1"/>
        <end position="17"/>
    </location>
</feature>
<dbReference type="EMBL" id="LN871598">
    <property type="protein sequence ID" value="SJK86511.1"/>
    <property type="molecule type" value="Genomic_DNA"/>
</dbReference>
<dbReference type="OrthoDB" id="361131at2759"/>
<sequence>MWFGFITLAALTHLVTPFKHTSYLKIINSISCPNDVSFCHKLYSRTEESNSICDDSTTNENVHSVDKLSPEFQRLLIGLIVYKCKHGNYNVPRRFVFGTDVDSRIVKYRLGQIYNYTIDELTLLSEEPNKLNDSERPQGAIPLYELKDAYKYFRLIHLDVSKIVKIKKESELKMHKHLIKPSYGKRSKAPRTPKIDNLSTDPNMVYDEFLKNYYDTHILDKARETAKEAEKVLLQYIIDDHYRKNYKPVQPLPPPSDNPQIQQNVIKSIVEELLQAYQETDAYSEQLRAGITPLSCLIPSSTRRDREGGFHHEFFHWTFEDFVGALVHFNNLYNTYNLEKYKESKIEGTEFIPLTFNRLERGYEVEENDFWPEKWHKMPLGHFIHSIRDGDIDAKDHWLRRPVLDRIRFNWGDGLRHLSFTWELLMKGIYWMLNVRGDSAITPGLVLPNDALVVRFGLPEEIQGLKIGYMFDLALQQSQVLFEYYPERYNFLQHSSFQHIPQRGVILGYRPEPHYRYNPDINGLQLSNTGKLFLGDHTTLDNFEKDKNTPNPPNNN</sequence>
<dbReference type="Proteomes" id="UP000002899">
    <property type="component" value="Chromosome III"/>
</dbReference>
<evidence type="ECO:0000256" key="1">
    <source>
        <dbReference type="SAM" id="SignalP"/>
    </source>
</evidence>
<accession>A0A1R4ABW4</accession>
<keyword evidence="1" id="KW-0732">Signal</keyword>
<dbReference type="RefSeq" id="XP_021338662.1">
    <property type="nucleotide sequence ID" value="XM_021482108.1"/>
</dbReference>